<protein>
    <submittedName>
        <fullName evidence="1">Uncharacterized protein</fullName>
    </submittedName>
</protein>
<dbReference type="EMBL" id="JASSZA010000001">
    <property type="protein sequence ID" value="KAK2121767.1"/>
    <property type="molecule type" value="Genomic_DNA"/>
</dbReference>
<reference evidence="1 2" key="1">
    <citation type="submission" date="2023-05" db="EMBL/GenBank/DDBJ databases">
        <title>B98-5 Cell Line De Novo Hybrid Assembly: An Optical Mapping Approach.</title>
        <authorList>
            <person name="Kananen K."/>
            <person name="Auerbach J.A."/>
            <person name="Kautto E."/>
            <person name="Blachly J.S."/>
        </authorList>
    </citation>
    <scope>NUCLEOTIDE SEQUENCE [LARGE SCALE GENOMIC DNA]</scope>
    <source>
        <strain evidence="1">B95-8</strain>
        <tissue evidence="1">Cell line</tissue>
    </source>
</reference>
<sequence>MHLPHGPRAPRNRRKELPGWRIPSLAEDPDRPFLLLLANLELMESAGRKKGHEDDLVSEDSVTPPFPGTPVLQAHGPDFVPCKPLVQGTVLGMGRARNAHLAASPVPFCCINGFTPTSLRPQCHSAASTASPPPRCVPSAILLHQRLHPHLAASPVPFCCINGFTPTSLRPRCHSAASTASPPPRCVPSAILLHQRLHLVPVHLHKPLRPKALSYKDLP</sequence>
<dbReference type="Proteomes" id="UP001266305">
    <property type="component" value="Unassembled WGS sequence"/>
</dbReference>
<accession>A0ABQ9WJD2</accession>
<name>A0ABQ9WJD2_SAGOE</name>
<gene>
    <name evidence="1" type="ORF">P7K49_003153</name>
</gene>
<evidence type="ECO:0000313" key="1">
    <source>
        <dbReference type="EMBL" id="KAK2121767.1"/>
    </source>
</evidence>
<proteinExistence type="predicted"/>
<comment type="caution">
    <text evidence="1">The sequence shown here is derived from an EMBL/GenBank/DDBJ whole genome shotgun (WGS) entry which is preliminary data.</text>
</comment>
<evidence type="ECO:0000313" key="2">
    <source>
        <dbReference type="Proteomes" id="UP001266305"/>
    </source>
</evidence>
<keyword evidence="2" id="KW-1185">Reference proteome</keyword>
<organism evidence="1 2">
    <name type="scientific">Saguinus oedipus</name>
    <name type="common">Cotton-top tamarin</name>
    <name type="synonym">Oedipomidas oedipus</name>
    <dbReference type="NCBI Taxonomy" id="9490"/>
    <lineage>
        <taxon>Eukaryota</taxon>
        <taxon>Metazoa</taxon>
        <taxon>Chordata</taxon>
        <taxon>Craniata</taxon>
        <taxon>Vertebrata</taxon>
        <taxon>Euteleostomi</taxon>
        <taxon>Mammalia</taxon>
        <taxon>Eutheria</taxon>
        <taxon>Euarchontoglires</taxon>
        <taxon>Primates</taxon>
        <taxon>Haplorrhini</taxon>
        <taxon>Platyrrhini</taxon>
        <taxon>Cebidae</taxon>
        <taxon>Callitrichinae</taxon>
        <taxon>Saguinus</taxon>
    </lineage>
</organism>